<dbReference type="GO" id="GO:0004789">
    <property type="term" value="F:thiamine-phosphate diphosphorylase activity"/>
    <property type="evidence" value="ECO:0007669"/>
    <property type="project" value="TreeGrafter"/>
</dbReference>
<accession>E0UTV0</accession>
<proteinExistence type="predicted"/>
<dbReference type="Gene3D" id="3.20.20.70">
    <property type="entry name" value="Aldolase class I"/>
    <property type="match status" value="1"/>
</dbReference>
<dbReference type="GO" id="GO:0005737">
    <property type="term" value="C:cytoplasm"/>
    <property type="evidence" value="ECO:0007669"/>
    <property type="project" value="TreeGrafter"/>
</dbReference>
<dbReference type="OrthoDB" id="5347413at2"/>
<gene>
    <name evidence="4" type="ordered locus">Saut_1347</name>
</gene>
<dbReference type="PANTHER" id="PTHR20857:SF15">
    <property type="entry name" value="THIAMINE-PHOSPHATE SYNTHASE"/>
    <property type="match status" value="1"/>
</dbReference>
<dbReference type="SUPFAM" id="SSF51391">
    <property type="entry name" value="Thiamin phosphate synthase"/>
    <property type="match status" value="1"/>
</dbReference>
<dbReference type="PANTHER" id="PTHR20857">
    <property type="entry name" value="THIAMINE-PHOSPHATE PYROPHOSPHORYLASE"/>
    <property type="match status" value="1"/>
</dbReference>
<evidence type="ECO:0000313" key="5">
    <source>
        <dbReference type="Proteomes" id="UP000007803"/>
    </source>
</evidence>
<evidence type="ECO:0000256" key="1">
    <source>
        <dbReference type="ARBA" id="ARBA00004948"/>
    </source>
</evidence>
<comment type="pathway">
    <text evidence="1">Cofactor biosynthesis; thiamine diphosphate biosynthesis.</text>
</comment>
<dbReference type="InterPro" id="IPR022998">
    <property type="entry name" value="ThiamineP_synth_TenI"/>
</dbReference>
<dbReference type="RefSeq" id="WP_013327147.1">
    <property type="nucleotide sequence ID" value="NC_014506.1"/>
</dbReference>
<dbReference type="Pfam" id="PF02581">
    <property type="entry name" value="TMP-TENI"/>
    <property type="match status" value="1"/>
</dbReference>
<dbReference type="KEGG" id="sua:Saut_1347"/>
<keyword evidence="2" id="KW-0784">Thiamine biosynthesis</keyword>
<dbReference type="CDD" id="cd00564">
    <property type="entry name" value="TMP_TenI"/>
    <property type="match status" value="1"/>
</dbReference>
<dbReference type="InterPro" id="IPR013785">
    <property type="entry name" value="Aldolase_TIM"/>
</dbReference>
<dbReference type="STRING" id="563040.Saut_1347"/>
<dbReference type="Proteomes" id="UP000007803">
    <property type="component" value="Chromosome"/>
</dbReference>
<sequence>MKKYLITANPSYFQLRKYMPDFALYRDKENKNYADEAQNFVQMCKPLKILKVFLHQDYELAAKLGAHGVHLTSKQFDEIPKAKELGLEVIISTHTHDEVHVAEAMGADYVTYSPVFASPDKGEPKGVEDLQSIVSMTDVKIFALGGIISQKEVDAVANTDAYGFASIRYFL</sequence>
<protein>
    <submittedName>
        <fullName evidence="4">Thiamine monophosphate synthase</fullName>
    </submittedName>
</protein>
<dbReference type="HOGENOM" id="CLU_018272_5_0_7"/>
<dbReference type="eggNOG" id="COG0352">
    <property type="taxonomic scope" value="Bacteria"/>
</dbReference>
<name>E0UTV0_SULAO</name>
<dbReference type="EMBL" id="CP002205">
    <property type="protein sequence ID" value="ADN09394.1"/>
    <property type="molecule type" value="Genomic_DNA"/>
</dbReference>
<keyword evidence="5" id="KW-1185">Reference proteome</keyword>
<dbReference type="GO" id="GO:0009228">
    <property type="term" value="P:thiamine biosynthetic process"/>
    <property type="evidence" value="ECO:0007669"/>
    <property type="project" value="UniProtKB-KW"/>
</dbReference>
<dbReference type="AlphaFoldDB" id="E0UTV0"/>
<reference evidence="5" key="1">
    <citation type="journal article" date="2010" name="Stand. Genomic Sci.">
        <title>Complete genome sequence of Sulfurimonas autotrophica type strain (OK10).</title>
        <authorList>
            <person name="Sikorski J."/>
            <person name="Munk C."/>
            <person name="Lapidus A."/>
            <person name="Djao O."/>
            <person name="Lucas S."/>
            <person name="Glavina Del Rio T."/>
            <person name="Nolan M."/>
            <person name="Tice H."/>
            <person name="Han C."/>
            <person name="Cheng J."/>
            <person name="Tapia R."/>
            <person name="Goodwin L."/>
            <person name="Pitluck S."/>
            <person name="Liolios K."/>
            <person name="Ivanova N."/>
            <person name="Mavromatis K."/>
            <person name="Mikhailova N."/>
            <person name="Pati A."/>
            <person name="Sims D."/>
            <person name="Meincke L."/>
            <person name="Brettin T."/>
            <person name="Detter J."/>
            <person name="Chen A."/>
            <person name="Palaniappan K."/>
            <person name="Land M."/>
            <person name="Hauser L."/>
            <person name="Chang Y."/>
            <person name="Jeffries C."/>
            <person name="Rohde M."/>
            <person name="Lang E."/>
            <person name="Spring S."/>
            <person name="Goker M."/>
            <person name="Woyke T."/>
            <person name="Bristow J."/>
            <person name="Eisen J."/>
            <person name="Markowitz V."/>
            <person name="Hugenholtz P."/>
            <person name="Kyrpides N."/>
            <person name="Klenk H."/>
        </authorList>
    </citation>
    <scope>NUCLEOTIDE SEQUENCE [LARGE SCALE GENOMIC DNA]</scope>
    <source>
        <strain evidence="5">ATCC BAA-671 / DSM 16294 / JCM 11897 / OK10</strain>
    </source>
</reference>
<dbReference type="InterPro" id="IPR036206">
    <property type="entry name" value="ThiamineP_synth_sf"/>
</dbReference>
<evidence type="ECO:0000259" key="3">
    <source>
        <dbReference type="Pfam" id="PF02581"/>
    </source>
</evidence>
<evidence type="ECO:0000313" key="4">
    <source>
        <dbReference type="EMBL" id="ADN09394.1"/>
    </source>
</evidence>
<evidence type="ECO:0000256" key="2">
    <source>
        <dbReference type="ARBA" id="ARBA00022977"/>
    </source>
</evidence>
<feature type="domain" description="Thiamine phosphate synthase/TenI" evidence="3">
    <location>
        <begin position="12"/>
        <end position="168"/>
    </location>
</feature>
<organism evidence="4 5">
    <name type="scientific">Sulfurimonas autotrophica (strain ATCC BAA-671 / DSM 16294 / JCM 11897 / OK10)</name>
    <dbReference type="NCBI Taxonomy" id="563040"/>
    <lineage>
        <taxon>Bacteria</taxon>
        <taxon>Pseudomonadati</taxon>
        <taxon>Campylobacterota</taxon>
        <taxon>Epsilonproteobacteria</taxon>
        <taxon>Campylobacterales</taxon>
        <taxon>Sulfurimonadaceae</taxon>
        <taxon>Sulfurimonas</taxon>
    </lineage>
</organism>